<dbReference type="Proteomes" id="UP001140091">
    <property type="component" value="Unassembled WGS sequence"/>
</dbReference>
<evidence type="ECO:0000313" key="2">
    <source>
        <dbReference type="EMBL" id="KAJ2921825.1"/>
    </source>
</evidence>
<comment type="caution">
    <text evidence="2">The sequence shown here is derived from an EMBL/GenBank/DDBJ whole genome shotgun (WGS) entry which is preliminary data.</text>
</comment>
<feature type="non-terminal residue" evidence="2">
    <location>
        <position position="1"/>
    </location>
</feature>
<name>A0A9W8IS88_9AGAR</name>
<reference evidence="2" key="1">
    <citation type="submission" date="2022-06" db="EMBL/GenBank/DDBJ databases">
        <title>Genome Sequence of Candolleomyces eurysporus.</title>
        <authorList>
            <person name="Buettner E."/>
        </authorList>
    </citation>
    <scope>NUCLEOTIDE SEQUENCE</scope>
    <source>
        <strain evidence="2">VTCC 930004</strain>
    </source>
</reference>
<gene>
    <name evidence="2" type="ORF">H1R20_g15263</name>
</gene>
<feature type="region of interest" description="Disordered" evidence="1">
    <location>
        <begin position="20"/>
        <end position="47"/>
    </location>
</feature>
<dbReference type="AlphaFoldDB" id="A0A9W8IS88"/>
<protein>
    <submittedName>
        <fullName evidence="2">Uncharacterized protein</fullName>
    </submittedName>
</protein>
<proteinExistence type="predicted"/>
<accession>A0A9W8IS88</accession>
<keyword evidence="3" id="KW-1185">Reference proteome</keyword>
<dbReference type="EMBL" id="JANBPK010001545">
    <property type="protein sequence ID" value="KAJ2921825.1"/>
    <property type="molecule type" value="Genomic_DNA"/>
</dbReference>
<evidence type="ECO:0000256" key="1">
    <source>
        <dbReference type="SAM" id="MobiDB-lite"/>
    </source>
</evidence>
<evidence type="ECO:0000313" key="3">
    <source>
        <dbReference type="Proteomes" id="UP001140091"/>
    </source>
</evidence>
<sequence length="248" mass="27049">MFQSKTANSSNAIASVEKKIEEFFQQSPEPSPSLTKRAANEENMDTNDMAEELFSPQVTPKPLAFSLATHLSKDKEKEKATGAFPSDFDIFLSRDDTLDLELKALESGSALNVEETLIIPPPSLDIGVIPSLTLNRLTFTPQNGFPKVYGLSLKKLCGNIAKDTKDVWNTLASPLVLVMVSYIKPTRGFSASYVSKLSTAITLIIGRAEDLTVTPSKLIITKFPTLLQPFAITGILPNQAEALVNKQC</sequence>
<feature type="compositionally biased region" description="Polar residues" evidence="1">
    <location>
        <begin position="24"/>
        <end position="34"/>
    </location>
</feature>
<organism evidence="2 3">
    <name type="scientific">Candolleomyces eurysporus</name>
    <dbReference type="NCBI Taxonomy" id="2828524"/>
    <lineage>
        <taxon>Eukaryota</taxon>
        <taxon>Fungi</taxon>
        <taxon>Dikarya</taxon>
        <taxon>Basidiomycota</taxon>
        <taxon>Agaricomycotina</taxon>
        <taxon>Agaricomycetes</taxon>
        <taxon>Agaricomycetidae</taxon>
        <taxon>Agaricales</taxon>
        <taxon>Agaricineae</taxon>
        <taxon>Psathyrellaceae</taxon>
        <taxon>Candolleomyces</taxon>
    </lineage>
</organism>